<evidence type="ECO:0000313" key="2">
    <source>
        <dbReference type="Proteomes" id="UP000032266"/>
    </source>
</evidence>
<dbReference type="KEGG" id="gsn:YC6258_00813"/>
<dbReference type="STRING" id="1445510.YC6258_00813"/>
<dbReference type="HOGENOM" id="CLU_1064330_0_0_6"/>
<keyword evidence="2" id="KW-1185">Reference proteome</keyword>
<proteinExistence type="predicted"/>
<dbReference type="AlphaFoldDB" id="A0A0C5VHN7"/>
<name>A0A0C5VHN7_9GAMM</name>
<dbReference type="OrthoDB" id="5649158at2"/>
<reference evidence="1 2" key="1">
    <citation type="submission" date="2014-01" db="EMBL/GenBank/DDBJ databases">
        <title>Full genme sequencing of cellulolytic bacterium Gynuella sunshinyii YC6258T gen. nov., sp. nov.</title>
        <authorList>
            <person name="Khan H."/>
            <person name="Chung E.J."/>
            <person name="Chung Y.R."/>
        </authorList>
    </citation>
    <scope>NUCLEOTIDE SEQUENCE [LARGE SCALE GENOMIC DNA]</scope>
    <source>
        <strain evidence="1 2">YC6258</strain>
    </source>
</reference>
<dbReference type="Proteomes" id="UP000032266">
    <property type="component" value="Chromosome"/>
</dbReference>
<evidence type="ECO:0000313" key="1">
    <source>
        <dbReference type="EMBL" id="AJQ92863.1"/>
    </source>
</evidence>
<protein>
    <submittedName>
        <fullName evidence="1">Uncharacterized protein</fullName>
    </submittedName>
</protein>
<dbReference type="RefSeq" id="WP_044615826.1">
    <property type="nucleotide sequence ID" value="NZ_CP007142.1"/>
</dbReference>
<dbReference type="EMBL" id="CP007142">
    <property type="protein sequence ID" value="AJQ92863.1"/>
    <property type="molecule type" value="Genomic_DNA"/>
</dbReference>
<gene>
    <name evidence="1" type="ORF">YC6258_00813</name>
</gene>
<sequence>MTIEIAKPDLSFTEEPEWIRQRELQWEIYCENQYAEKRKNDLIALQRYFFSGELAMPKDYGRGQKSFLRAMIDEYPLKTLEGWDYVIYQYGGFDRSKQEFTDLLEYLVLNTLTSRGWSVEEELRLWEHFLPETYLPIVQSSVATKRYGEPLSGKLSTRSVIEHFFGSIKNLLEGISDISPKYLYKVDFLISAIQVVTEHDLDTVNRLRFKLNLLFEILLQFKDSPSLPYLEQIKGFISQFVLAMNTREFEPVVTTMWEAAQKKHS</sequence>
<organism evidence="1 2">
    <name type="scientific">Gynuella sunshinyii YC6258</name>
    <dbReference type="NCBI Taxonomy" id="1445510"/>
    <lineage>
        <taxon>Bacteria</taxon>
        <taxon>Pseudomonadati</taxon>
        <taxon>Pseudomonadota</taxon>
        <taxon>Gammaproteobacteria</taxon>
        <taxon>Oceanospirillales</taxon>
        <taxon>Saccharospirillaceae</taxon>
        <taxon>Gynuella</taxon>
    </lineage>
</organism>
<accession>A0A0C5VHN7</accession>